<accession>A0AAV8ADI7</accession>
<sequence>MTSMKEFESKWLKNCPICNYECTSNCLDNMKILATKRCNNKSYDCKYCQGSGIVYILAQVKIQNKKTQTIKYYFNDANDDFLIRFCKCKCKIKDCEFCKGTGIHSIYMENQYYHLKQYDSPKKIKCNNCTGKNCVKCRGYGFTSVFLEEGLIIETKQNYQVKTIKEANLCQACLRSLNASGCELCRGRGKVLKNLQICSNCSGYGIVVKHFRNQYKYKKCKNCEGAGAPTKSFLDLNLEECKNVIRRVLNFKEFLFDIKLKSKQIMNGQEHEFLYSDVIMIDRAILNNSSYPLVFMALKNSFKSLRLLEDRLQENFSKIRTDNRGLKMLQFYTIKKFANWSHHSTMTKERSGFVINEKDLLSTLDLFEDLIKKSFSSENNEIPILDSVEVYKQKQPKWMESNLKRVDINLKRFLINRIQENEIENVNFHNFLMYSKK</sequence>
<dbReference type="AlphaFoldDB" id="A0AAV8ADI7"/>
<dbReference type="EMBL" id="JANTQA010000008">
    <property type="protein sequence ID" value="KAJ3451948.1"/>
    <property type="molecule type" value="Genomic_DNA"/>
</dbReference>
<proteinExistence type="predicted"/>
<organism evidence="1 2">
    <name type="scientific">Anaeramoeba flamelloides</name>
    <dbReference type="NCBI Taxonomy" id="1746091"/>
    <lineage>
        <taxon>Eukaryota</taxon>
        <taxon>Metamonada</taxon>
        <taxon>Anaeramoebidae</taxon>
        <taxon>Anaeramoeba</taxon>
    </lineage>
</organism>
<dbReference type="InterPro" id="IPR036410">
    <property type="entry name" value="HSP_DnaJ_Cys-rich_dom_sf"/>
</dbReference>
<protein>
    <submittedName>
        <fullName evidence="1">Ssu-2</fullName>
    </submittedName>
</protein>
<evidence type="ECO:0000313" key="1">
    <source>
        <dbReference type="EMBL" id="KAJ3451948.1"/>
    </source>
</evidence>
<reference evidence="1" key="1">
    <citation type="submission" date="2022-08" db="EMBL/GenBank/DDBJ databases">
        <title>Novel sulphate-reducing endosymbionts in the free-living metamonad Anaeramoeba.</title>
        <authorList>
            <person name="Jerlstrom-Hultqvist J."/>
            <person name="Cepicka I."/>
            <person name="Gallot-Lavallee L."/>
            <person name="Salas-Leiva D."/>
            <person name="Curtis B.A."/>
            <person name="Zahonova K."/>
            <person name="Pipaliya S."/>
            <person name="Dacks J."/>
            <person name="Roger A.J."/>
        </authorList>
    </citation>
    <scope>NUCLEOTIDE SEQUENCE</scope>
    <source>
        <strain evidence="1">Busselton2</strain>
    </source>
</reference>
<evidence type="ECO:0000313" key="2">
    <source>
        <dbReference type="Proteomes" id="UP001146793"/>
    </source>
</evidence>
<comment type="caution">
    <text evidence="1">The sequence shown here is derived from an EMBL/GenBank/DDBJ whole genome shotgun (WGS) entry which is preliminary data.</text>
</comment>
<dbReference type="Proteomes" id="UP001146793">
    <property type="component" value="Unassembled WGS sequence"/>
</dbReference>
<gene>
    <name evidence="1" type="ORF">M0812_03707</name>
</gene>
<dbReference type="SUPFAM" id="SSF57938">
    <property type="entry name" value="DnaJ/Hsp40 cysteine-rich domain"/>
    <property type="match status" value="1"/>
</dbReference>
<name>A0AAV8ADI7_9EUKA</name>